<dbReference type="InterPro" id="IPR011646">
    <property type="entry name" value="KAP_P-loop"/>
</dbReference>
<feature type="transmembrane region" description="Helical" evidence="3">
    <location>
        <begin position="533"/>
        <end position="553"/>
    </location>
</feature>
<feature type="transmembrane region" description="Helical" evidence="3">
    <location>
        <begin position="505"/>
        <end position="526"/>
    </location>
</feature>
<dbReference type="PROSITE" id="PS50088">
    <property type="entry name" value="ANK_REPEAT"/>
    <property type="match status" value="8"/>
</dbReference>
<evidence type="ECO:0000313" key="6">
    <source>
        <dbReference type="RefSeq" id="XP_006820279.1"/>
    </source>
</evidence>
<organism evidence="5 6">
    <name type="scientific">Saccoglossus kowalevskii</name>
    <name type="common">Acorn worm</name>
    <dbReference type="NCBI Taxonomy" id="10224"/>
    <lineage>
        <taxon>Eukaryota</taxon>
        <taxon>Metazoa</taxon>
        <taxon>Hemichordata</taxon>
        <taxon>Enteropneusta</taxon>
        <taxon>Harrimaniidae</taxon>
        <taxon>Saccoglossus</taxon>
    </lineage>
</organism>
<dbReference type="SMART" id="SM00248">
    <property type="entry name" value="ANK"/>
    <property type="match status" value="11"/>
</dbReference>
<dbReference type="RefSeq" id="XP_006820279.1">
    <property type="nucleotide sequence ID" value="XM_006820216.1"/>
</dbReference>
<keyword evidence="3" id="KW-0472">Membrane</keyword>
<dbReference type="PANTHER" id="PTHR24116:SF0">
    <property type="entry name" value="KINASE D-INTERACTING SUBSTRATE OF 220 KDA"/>
    <property type="match status" value="1"/>
</dbReference>
<feature type="repeat" description="ANK" evidence="1">
    <location>
        <begin position="247"/>
        <end position="279"/>
    </location>
</feature>
<feature type="repeat" description="ANK" evidence="1">
    <location>
        <begin position="379"/>
        <end position="402"/>
    </location>
</feature>
<feature type="transmembrane region" description="Helical" evidence="3">
    <location>
        <begin position="974"/>
        <end position="998"/>
    </location>
</feature>
<dbReference type="InterPro" id="IPR002110">
    <property type="entry name" value="Ankyrin_rpt"/>
</dbReference>
<gene>
    <name evidence="6" type="primary">LOC102802633</name>
</gene>
<feature type="repeat" description="ANK" evidence="1">
    <location>
        <begin position="49"/>
        <end position="81"/>
    </location>
</feature>
<keyword evidence="3" id="KW-1133">Transmembrane helix</keyword>
<dbReference type="Pfam" id="PF07693">
    <property type="entry name" value="KAP_NTPase"/>
    <property type="match status" value="1"/>
</dbReference>
<sequence>MSLLEAMFTSLKHMALLVQTLFGYINDGDLSAVAHLLEKQASVDERDENGQTALLFAADRGQSSIVDELLRRGAEVDSQDEDQWTALLCASRQGYDQIVKKLLDAGADIEHQDMGEWTALMWACYKGRTATVKLLLEKDANPNIQVQHGVMPIIWAAGRGHWEIVELLLEYGAKVDSTDRHGTTSLVWAARKGHLRCVQILLDANANVDVTGMRSWTPLIAATKGGHFNCVQEIISKSPNCNALDVDGHTALSIAAKEGHTDIVCVLLDSGAYVNLQDRNSDSILISAVKGEHVEVVKLLIEKFVDVDVVGADRKTALHWAVEKGNVEIVEALLECAPNTETYSKSHETPLIKASRIRNTKIVRLLLDNGAKVSATDKKGDTALHIAIRGRHKAIAELLLRNPKDGRLLYRPNRAGETPYNLDCSNQKSILTQIFGAKSFTIHDNDQSMLSDLYSSSLADILSEPTMAPPITVGLFARWGSGKSFLLKKLQDEMKLFAEQDLMPVYSFSALSVILVFIIGITLGLILGFTVNYIVGLILGISVTVLLIIFLNINDLNYLFYHVDFLLVIVHFVSKMKRWVPLSIAMARHLGYLQLLLKVCFCNPPKLPPQTSQALPIRFLFTDYKRLTRVGGETSLARMIGTLCDVAEMQFGFLVTRLYRVFKTKADHTFHDGYFRRLCCIPIFLIVLVVVSCIIMGLVLLAANNGVPDNKVIQGILISLLVIICIATLTNIKTLSKIVYSLIQSQRKRVLKAAKNLDSLKQEGFMRILKQEVELMAEMVKCIDAFSKTQTRLVVIVDGLDSCEQEKVLQVLDTVHVLFSWHQSPFITVLAIDPHIIIKAIELNFDKVFRDADINGHDYLKNVVQLPFYMEGGFQKMHTYEYSEDYTDGDEPKRVVGNHIVDLPSAEISPHRKTSRQSSHQSLNHRLSPVSETARKLLKERTFSRQLSTMFDLTKLLSKSDQFGGLNPRSMRRLLNIVSITVLGFYHVENLSCFLGLVHRSSFKSSYNRV</sequence>
<evidence type="ECO:0000259" key="4">
    <source>
        <dbReference type="Pfam" id="PF07693"/>
    </source>
</evidence>
<protein>
    <submittedName>
        <fullName evidence="6">Kinase D-interacting substrate of 220 kDa-like</fullName>
    </submittedName>
</protein>
<feature type="repeat" description="ANK" evidence="1">
    <location>
        <begin position="346"/>
        <end position="378"/>
    </location>
</feature>
<dbReference type="PROSITE" id="PS50297">
    <property type="entry name" value="ANK_REP_REGION"/>
    <property type="match status" value="8"/>
</dbReference>
<proteinExistence type="predicted"/>
<dbReference type="InterPro" id="IPR036770">
    <property type="entry name" value="Ankyrin_rpt-contain_sf"/>
</dbReference>
<keyword evidence="1" id="KW-0040">ANK repeat</keyword>
<feature type="compositionally biased region" description="Polar residues" evidence="2">
    <location>
        <begin position="916"/>
        <end position="925"/>
    </location>
</feature>
<keyword evidence="3" id="KW-0812">Transmembrane</keyword>
<dbReference type="Gene3D" id="1.25.40.20">
    <property type="entry name" value="Ankyrin repeat-containing domain"/>
    <property type="match status" value="2"/>
</dbReference>
<feature type="repeat" description="ANK" evidence="1">
    <location>
        <begin position="313"/>
        <end position="345"/>
    </location>
</feature>
<feature type="region of interest" description="Disordered" evidence="2">
    <location>
        <begin position="907"/>
        <end position="926"/>
    </location>
</feature>
<dbReference type="Proteomes" id="UP000694865">
    <property type="component" value="Unplaced"/>
</dbReference>
<evidence type="ECO:0000256" key="3">
    <source>
        <dbReference type="SAM" id="Phobius"/>
    </source>
</evidence>
<feature type="transmembrane region" description="Helical" evidence="3">
    <location>
        <begin position="559"/>
        <end position="576"/>
    </location>
</feature>
<evidence type="ECO:0000256" key="2">
    <source>
        <dbReference type="SAM" id="MobiDB-lite"/>
    </source>
</evidence>
<feature type="transmembrane region" description="Helical" evidence="3">
    <location>
        <begin position="678"/>
        <end position="700"/>
    </location>
</feature>
<dbReference type="Pfam" id="PF12796">
    <property type="entry name" value="Ank_2"/>
    <property type="match status" value="4"/>
</dbReference>
<dbReference type="GeneID" id="102802633"/>
<evidence type="ECO:0000256" key="1">
    <source>
        <dbReference type="PROSITE-ProRule" id="PRU00023"/>
    </source>
</evidence>
<reference evidence="6" key="1">
    <citation type="submission" date="2025-08" db="UniProtKB">
        <authorList>
            <consortium name="RefSeq"/>
        </authorList>
    </citation>
    <scope>IDENTIFICATION</scope>
    <source>
        <tissue evidence="6">Testes</tissue>
    </source>
</reference>
<dbReference type="SUPFAM" id="SSF48403">
    <property type="entry name" value="Ankyrin repeat"/>
    <property type="match status" value="1"/>
</dbReference>
<feature type="domain" description="KAP NTPase" evidence="4">
    <location>
        <begin position="452"/>
        <end position="982"/>
    </location>
</feature>
<feature type="transmembrane region" description="Helical" evidence="3">
    <location>
        <begin position="712"/>
        <end position="732"/>
    </location>
</feature>
<feature type="repeat" description="ANK" evidence="1">
    <location>
        <begin position="82"/>
        <end position="114"/>
    </location>
</feature>
<dbReference type="PANTHER" id="PTHR24116">
    <property type="entry name" value="KINASE D-INTERACTING SUBSTRATE OF 220 KDA"/>
    <property type="match status" value="1"/>
</dbReference>
<name>A0ABM0MJT8_SACKO</name>
<dbReference type="Pfam" id="PF13637">
    <property type="entry name" value="Ank_4"/>
    <property type="match status" value="1"/>
</dbReference>
<dbReference type="InterPro" id="IPR052771">
    <property type="entry name" value="Neurotrophin_sig_adaptor"/>
</dbReference>
<dbReference type="PRINTS" id="PR01415">
    <property type="entry name" value="ANKYRIN"/>
</dbReference>
<keyword evidence="5" id="KW-1185">Reference proteome</keyword>
<feature type="repeat" description="ANK" evidence="1">
    <location>
        <begin position="148"/>
        <end position="180"/>
    </location>
</feature>
<accession>A0ABM0MJT8</accession>
<evidence type="ECO:0000313" key="5">
    <source>
        <dbReference type="Proteomes" id="UP000694865"/>
    </source>
</evidence>
<feature type="repeat" description="ANK" evidence="1">
    <location>
        <begin position="181"/>
        <end position="213"/>
    </location>
</feature>